<dbReference type="Pfam" id="PF00072">
    <property type="entry name" value="Response_reg"/>
    <property type="match status" value="1"/>
</dbReference>
<dbReference type="AlphaFoldDB" id="A0A3S0AMM5"/>
<protein>
    <submittedName>
        <fullName evidence="3">Response regulator</fullName>
    </submittedName>
</protein>
<dbReference type="PANTHER" id="PTHR43228">
    <property type="entry name" value="TWO-COMPONENT RESPONSE REGULATOR"/>
    <property type="match status" value="1"/>
</dbReference>
<accession>A0A3S0AMM5</accession>
<reference evidence="3 4" key="1">
    <citation type="submission" date="2018-11" db="EMBL/GenBank/DDBJ databases">
        <title>Arenibacter aquaticus sp.nov., a marine bacterium isolated from surface seawater in the South China Sea.</title>
        <authorList>
            <person name="Guo J."/>
            <person name="Sun J."/>
        </authorList>
    </citation>
    <scope>NUCLEOTIDE SEQUENCE [LARGE SCALE GENOMIC DNA]</scope>
    <source>
        <strain evidence="3 4">GUO666</strain>
    </source>
</reference>
<sequence>MKIQTICIIDDDPIFVYGTKVLLNYNCSFGSTIMVHEDGKEALDSLVAMVNSGEELPDILFLDLNMPVMDGWQFLDEFTKLSLDKYPMIYIVSSSIDSNDLEKASEYSMVKDFIAKPLSDKVLVDLFAEIEAEDASNSSAK</sequence>
<evidence type="ECO:0000313" key="3">
    <source>
        <dbReference type="EMBL" id="RTE53585.1"/>
    </source>
</evidence>
<dbReference type="PROSITE" id="PS50110">
    <property type="entry name" value="RESPONSE_REGULATORY"/>
    <property type="match status" value="1"/>
</dbReference>
<proteinExistence type="predicted"/>
<keyword evidence="1" id="KW-0597">Phosphoprotein</keyword>
<dbReference type="EMBL" id="RQPJ01000005">
    <property type="protein sequence ID" value="RTE53585.1"/>
    <property type="molecule type" value="Genomic_DNA"/>
</dbReference>
<comment type="caution">
    <text evidence="3">The sequence shown here is derived from an EMBL/GenBank/DDBJ whole genome shotgun (WGS) entry which is preliminary data.</text>
</comment>
<dbReference type="SMART" id="SM00448">
    <property type="entry name" value="REC"/>
    <property type="match status" value="1"/>
</dbReference>
<evidence type="ECO:0000313" key="4">
    <source>
        <dbReference type="Proteomes" id="UP000267585"/>
    </source>
</evidence>
<dbReference type="Gene3D" id="3.40.50.2300">
    <property type="match status" value="1"/>
</dbReference>
<name>A0A3S0AMM5_9FLAO</name>
<dbReference type="PANTHER" id="PTHR43228:SF1">
    <property type="entry name" value="TWO-COMPONENT RESPONSE REGULATOR ARR22"/>
    <property type="match status" value="1"/>
</dbReference>
<dbReference type="OrthoDB" id="673128at2"/>
<evidence type="ECO:0000259" key="2">
    <source>
        <dbReference type="PROSITE" id="PS50110"/>
    </source>
</evidence>
<dbReference type="GO" id="GO:0000160">
    <property type="term" value="P:phosphorelay signal transduction system"/>
    <property type="evidence" value="ECO:0007669"/>
    <property type="project" value="InterPro"/>
</dbReference>
<feature type="domain" description="Response regulatory" evidence="2">
    <location>
        <begin position="5"/>
        <end position="131"/>
    </location>
</feature>
<dbReference type="Proteomes" id="UP000267585">
    <property type="component" value="Unassembled WGS sequence"/>
</dbReference>
<evidence type="ECO:0000256" key="1">
    <source>
        <dbReference type="PROSITE-ProRule" id="PRU00169"/>
    </source>
</evidence>
<feature type="modified residue" description="4-aspartylphosphate" evidence="1">
    <location>
        <position position="63"/>
    </location>
</feature>
<gene>
    <name evidence="3" type="ORF">EHW67_11315</name>
</gene>
<dbReference type="SUPFAM" id="SSF52172">
    <property type="entry name" value="CheY-like"/>
    <property type="match status" value="1"/>
</dbReference>
<dbReference type="InterPro" id="IPR011006">
    <property type="entry name" value="CheY-like_superfamily"/>
</dbReference>
<dbReference type="RefSeq" id="WP_126162480.1">
    <property type="nucleotide sequence ID" value="NZ_RQPJ01000005.1"/>
</dbReference>
<organism evidence="3 4">
    <name type="scientific">Arenibacter aquaticus</name>
    <dbReference type="NCBI Taxonomy" id="2489054"/>
    <lineage>
        <taxon>Bacteria</taxon>
        <taxon>Pseudomonadati</taxon>
        <taxon>Bacteroidota</taxon>
        <taxon>Flavobacteriia</taxon>
        <taxon>Flavobacteriales</taxon>
        <taxon>Flavobacteriaceae</taxon>
        <taxon>Arenibacter</taxon>
    </lineage>
</organism>
<keyword evidence="4" id="KW-1185">Reference proteome</keyword>
<dbReference type="InterPro" id="IPR001789">
    <property type="entry name" value="Sig_transdc_resp-reg_receiver"/>
</dbReference>
<dbReference type="InterPro" id="IPR052048">
    <property type="entry name" value="ST_Response_Regulator"/>
</dbReference>